<reference evidence="2 3" key="1">
    <citation type="submission" date="2016-01" db="EMBL/GenBank/DDBJ databases">
        <title>The new phylogeny of the genus Mycobacterium.</title>
        <authorList>
            <person name="Tarcisio F."/>
            <person name="Conor M."/>
            <person name="Antonella G."/>
            <person name="Elisabetta G."/>
            <person name="Giulia F.S."/>
            <person name="Sara T."/>
            <person name="Anna F."/>
            <person name="Clotilde B."/>
            <person name="Roberto B."/>
            <person name="Veronica D.S."/>
            <person name="Fabio R."/>
            <person name="Monica P."/>
            <person name="Olivier J."/>
            <person name="Enrico T."/>
            <person name="Nicola S."/>
        </authorList>
    </citation>
    <scope>NUCLEOTIDE SEQUENCE [LARGE SCALE GENOMIC DNA]</scope>
    <source>
        <strain evidence="2 3">DSM 45394</strain>
    </source>
</reference>
<evidence type="ECO:0000313" key="2">
    <source>
        <dbReference type="EMBL" id="ORW06954.1"/>
    </source>
</evidence>
<name>A0A1X1Y7E6_9MYCO</name>
<protein>
    <submittedName>
        <fullName evidence="2">Uncharacterized protein</fullName>
    </submittedName>
</protein>
<gene>
    <name evidence="2" type="ORF">AWC16_22135</name>
</gene>
<feature type="chain" id="PRO_5038556669" evidence="1">
    <location>
        <begin position="21"/>
        <end position="287"/>
    </location>
</feature>
<evidence type="ECO:0000313" key="3">
    <source>
        <dbReference type="Proteomes" id="UP000193866"/>
    </source>
</evidence>
<dbReference type="Proteomes" id="UP000193866">
    <property type="component" value="Unassembled WGS sequence"/>
</dbReference>
<keyword evidence="1" id="KW-0732">Signal</keyword>
<sequence>MGPRGFVVKAGALAAGTIFAGASLLGGTAVAPTTGTSLTASVQHDIVLSADEAFPTFTESLQTLLNAIELGTVGQLLAVFGEDISTSSTLSALLLALNPEGTSLDDITLGLLSTDFSELLSSVEIGGVSLGAIPINELIGDFLGSQGADTSLGTVLTALGLGDYAGLLNIPFTDFSPNTTVAELLELLLGIDSTTTLNDLLVDNELDEATIGGLLGIDSSLPWNQIISGLVVGGTLTEPEGTGVLGDETLGSLLTLLLGTGAEDVTDATTLTDFLDALGIFGMLGVS</sequence>
<evidence type="ECO:0000256" key="1">
    <source>
        <dbReference type="SAM" id="SignalP"/>
    </source>
</evidence>
<organism evidence="2 3">
    <name type="scientific">Mycolicibacter longobardus</name>
    <dbReference type="NCBI Taxonomy" id="1108812"/>
    <lineage>
        <taxon>Bacteria</taxon>
        <taxon>Bacillati</taxon>
        <taxon>Actinomycetota</taxon>
        <taxon>Actinomycetes</taxon>
        <taxon>Mycobacteriales</taxon>
        <taxon>Mycobacteriaceae</taxon>
        <taxon>Mycolicibacter</taxon>
    </lineage>
</organism>
<keyword evidence="3" id="KW-1185">Reference proteome</keyword>
<dbReference type="EMBL" id="LQPG01000055">
    <property type="protein sequence ID" value="ORW06954.1"/>
    <property type="molecule type" value="Genomic_DNA"/>
</dbReference>
<feature type="signal peptide" evidence="1">
    <location>
        <begin position="1"/>
        <end position="20"/>
    </location>
</feature>
<proteinExistence type="predicted"/>
<comment type="caution">
    <text evidence="2">The sequence shown here is derived from an EMBL/GenBank/DDBJ whole genome shotgun (WGS) entry which is preliminary data.</text>
</comment>
<dbReference type="AlphaFoldDB" id="A0A1X1Y7E6"/>
<accession>A0A1X1Y7E6</accession>